<dbReference type="AlphaFoldDB" id="A0A0L7LCL3"/>
<dbReference type="Proteomes" id="UP000037510">
    <property type="component" value="Unassembled WGS sequence"/>
</dbReference>
<sequence>MMRTPEEKSSSVPDMTAALNESTPPSFISARHKRKRDYEVSQAQVQDMTKDLKNEMKDLISGLAETQNAQINTILTTLKEIHQTTNLVQTTITHLSEENLELKTKIEKLETQARKDKEQIILLENKVEGMQRTERKTNIEIKNLPLKGDENKKDLLLMVTKLYKYLDLKLERSDVKDIIKTRKPKTEKSTLIVELNSTFAKTDLLKAAKTHNYKNKNNKLSAWSLGLAADADTPIFISENLTPLSSRLYFLARDFKSANKYKYCWTSYGKVYLRMDENTPIITVLSEAQLLQLPKQ</sequence>
<feature type="coiled-coil region" evidence="1">
    <location>
        <begin position="49"/>
        <end position="126"/>
    </location>
</feature>
<dbReference type="EMBL" id="JTDY01001657">
    <property type="protein sequence ID" value="KOB73232.1"/>
    <property type="molecule type" value="Genomic_DNA"/>
</dbReference>
<comment type="caution">
    <text evidence="4">The sequence shown here is derived from an EMBL/GenBank/DDBJ whole genome shotgun (WGS) entry which is preliminary data.</text>
</comment>
<reference evidence="4 5" key="1">
    <citation type="journal article" date="2015" name="Genome Biol. Evol.">
        <title>The genome of winter moth (Operophtera brumata) provides a genomic perspective on sexual dimorphism and phenology.</title>
        <authorList>
            <person name="Derks M.F."/>
            <person name="Smit S."/>
            <person name="Salis L."/>
            <person name="Schijlen E."/>
            <person name="Bossers A."/>
            <person name="Mateman C."/>
            <person name="Pijl A.S."/>
            <person name="de Ridder D."/>
            <person name="Groenen M.A."/>
            <person name="Visser M.E."/>
            <person name="Megens H.J."/>
        </authorList>
    </citation>
    <scope>NUCLEOTIDE SEQUENCE [LARGE SCALE GENOMIC DNA]</scope>
    <source>
        <strain evidence="4">WM2013NL</strain>
        <tissue evidence="4">Head and thorax</tissue>
    </source>
</reference>
<evidence type="ECO:0000313" key="4">
    <source>
        <dbReference type="EMBL" id="KOB73232.1"/>
    </source>
</evidence>
<name>A0A0L7LCL3_OPEBR</name>
<feature type="domain" description="FP protein C-terminal" evidence="3">
    <location>
        <begin position="245"/>
        <end position="291"/>
    </location>
</feature>
<evidence type="ECO:0000256" key="1">
    <source>
        <dbReference type="SAM" id="Coils"/>
    </source>
</evidence>
<feature type="region of interest" description="Disordered" evidence="2">
    <location>
        <begin position="1"/>
        <end position="35"/>
    </location>
</feature>
<dbReference type="Pfam" id="PF25298">
    <property type="entry name" value="Baculo_FP_2nd"/>
    <property type="match status" value="1"/>
</dbReference>
<keyword evidence="1" id="KW-0175">Coiled coil</keyword>
<dbReference type="InterPro" id="IPR057251">
    <property type="entry name" value="FP_C"/>
</dbReference>
<organism evidence="4 5">
    <name type="scientific">Operophtera brumata</name>
    <name type="common">Winter moth</name>
    <name type="synonym">Phalaena brumata</name>
    <dbReference type="NCBI Taxonomy" id="104452"/>
    <lineage>
        <taxon>Eukaryota</taxon>
        <taxon>Metazoa</taxon>
        <taxon>Ecdysozoa</taxon>
        <taxon>Arthropoda</taxon>
        <taxon>Hexapoda</taxon>
        <taxon>Insecta</taxon>
        <taxon>Pterygota</taxon>
        <taxon>Neoptera</taxon>
        <taxon>Endopterygota</taxon>
        <taxon>Lepidoptera</taxon>
        <taxon>Glossata</taxon>
        <taxon>Ditrysia</taxon>
        <taxon>Geometroidea</taxon>
        <taxon>Geometridae</taxon>
        <taxon>Larentiinae</taxon>
        <taxon>Operophtera</taxon>
    </lineage>
</organism>
<accession>A0A0L7LCL3</accession>
<evidence type="ECO:0000313" key="5">
    <source>
        <dbReference type="Proteomes" id="UP000037510"/>
    </source>
</evidence>
<keyword evidence="5" id="KW-1185">Reference proteome</keyword>
<gene>
    <name evidence="4" type="ORF">OBRU01_11468</name>
</gene>
<proteinExistence type="predicted"/>
<evidence type="ECO:0000259" key="3">
    <source>
        <dbReference type="Pfam" id="PF25298"/>
    </source>
</evidence>
<evidence type="ECO:0000256" key="2">
    <source>
        <dbReference type="SAM" id="MobiDB-lite"/>
    </source>
</evidence>
<protein>
    <submittedName>
        <fullName evidence="4">Zinc finger DNA binding protein</fullName>
    </submittedName>
</protein>